<feature type="region of interest" description="Disordered" evidence="2">
    <location>
        <begin position="210"/>
        <end position="294"/>
    </location>
</feature>
<feature type="compositionally biased region" description="Basic and acidic residues" evidence="2">
    <location>
        <begin position="13"/>
        <end position="31"/>
    </location>
</feature>
<dbReference type="Proteomes" id="UP001476247">
    <property type="component" value="Unassembled WGS sequence"/>
</dbReference>
<dbReference type="Gene3D" id="3.30.70.330">
    <property type="match status" value="1"/>
</dbReference>
<dbReference type="CDD" id="cd12363">
    <property type="entry name" value="RRM_TRA2"/>
    <property type="match status" value="1"/>
</dbReference>
<comment type="caution">
    <text evidence="4">The sequence shown here is derived from an EMBL/GenBank/DDBJ whole genome shotgun (WGS) entry which is preliminary data.</text>
</comment>
<keyword evidence="1" id="KW-0694">RNA-binding</keyword>
<feature type="compositionally biased region" description="Basic and acidic residues" evidence="2">
    <location>
        <begin position="41"/>
        <end position="50"/>
    </location>
</feature>
<feature type="compositionally biased region" description="Basic residues" evidence="2">
    <location>
        <begin position="82"/>
        <end position="105"/>
    </location>
</feature>
<feature type="region of interest" description="Disordered" evidence="2">
    <location>
        <begin position="1"/>
        <end position="128"/>
    </location>
</feature>
<dbReference type="InterPro" id="IPR000504">
    <property type="entry name" value="RRM_dom"/>
</dbReference>
<feature type="domain" description="RRM" evidence="3">
    <location>
        <begin position="133"/>
        <end position="211"/>
    </location>
</feature>
<dbReference type="InterPro" id="IPR012677">
    <property type="entry name" value="Nucleotide-bd_a/b_plait_sf"/>
</dbReference>
<keyword evidence="5" id="KW-1185">Reference proteome</keyword>
<evidence type="ECO:0000259" key="3">
    <source>
        <dbReference type="PROSITE" id="PS50102"/>
    </source>
</evidence>
<organism evidence="4 5">
    <name type="scientific">Helicostylum pulchrum</name>
    <dbReference type="NCBI Taxonomy" id="562976"/>
    <lineage>
        <taxon>Eukaryota</taxon>
        <taxon>Fungi</taxon>
        <taxon>Fungi incertae sedis</taxon>
        <taxon>Mucoromycota</taxon>
        <taxon>Mucoromycotina</taxon>
        <taxon>Mucoromycetes</taxon>
        <taxon>Mucorales</taxon>
        <taxon>Mucorineae</taxon>
        <taxon>Mucoraceae</taxon>
        <taxon>Helicostylum</taxon>
    </lineage>
</organism>
<dbReference type="InterPro" id="IPR035979">
    <property type="entry name" value="RBD_domain_sf"/>
</dbReference>
<feature type="compositionally biased region" description="Basic and acidic residues" evidence="2">
    <location>
        <begin position="117"/>
        <end position="128"/>
    </location>
</feature>
<dbReference type="EMBL" id="BAABUJ010000046">
    <property type="protein sequence ID" value="GAA5805520.1"/>
    <property type="molecule type" value="Genomic_DNA"/>
</dbReference>
<feature type="compositionally biased region" description="Basic residues" evidence="2">
    <location>
        <begin position="51"/>
        <end position="75"/>
    </location>
</feature>
<protein>
    <recommendedName>
        <fullName evidence="3">RRM domain-containing protein</fullName>
    </recommendedName>
</protein>
<feature type="compositionally biased region" description="Basic residues" evidence="2">
    <location>
        <begin position="268"/>
        <end position="294"/>
    </location>
</feature>
<proteinExistence type="predicted"/>
<evidence type="ECO:0000256" key="2">
    <source>
        <dbReference type="SAM" id="MobiDB-lite"/>
    </source>
</evidence>
<name>A0ABP9YFU8_9FUNG</name>
<feature type="compositionally biased region" description="Basic and acidic residues" evidence="2">
    <location>
        <begin position="223"/>
        <end position="242"/>
    </location>
</feature>
<dbReference type="Pfam" id="PF00076">
    <property type="entry name" value="RRM_1"/>
    <property type="match status" value="1"/>
</dbReference>
<feature type="compositionally biased region" description="Basic and acidic residues" evidence="2">
    <location>
        <begin position="251"/>
        <end position="267"/>
    </location>
</feature>
<dbReference type="SMART" id="SM00360">
    <property type="entry name" value="RRM"/>
    <property type="match status" value="1"/>
</dbReference>
<dbReference type="SUPFAM" id="SSF54928">
    <property type="entry name" value="RNA-binding domain, RBD"/>
    <property type="match status" value="1"/>
</dbReference>
<dbReference type="InterPro" id="IPR050441">
    <property type="entry name" value="RBM"/>
</dbReference>
<dbReference type="PANTHER" id="PTHR48034">
    <property type="entry name" value="TRANSFORMER-2 SEX-DETERMINING PROTEIN-RELATED"/>
    <property type="match status" value="1"/>
</dbReference>
<accession>A0ABP9YFU8</accession>
<reference evidence="4 5" key="1">
    <citation type="submission" date="2024-04" db="EMBL/GenBank/DDBJ databases">
        <title>genome sequences of Mucor flavus KT1a and Helicostylum pulchrum KT1b strains isolation_sourced from the surface of a dry-aged beef.</title>
        <authorList>
            <person name="Toyotome T."/>
            <person name="Hosono M."/>
            <person name="Torimaru M."/>
            <person name="Fukuda K."/>
            <person name="Mikami N."/>
        </authorList>
    </citation>
    <scope>NUCLEOTIDE SEQUENCE [LARGE SCALE GENOMIC DNA]</scope>
    <source>
        <strain evidence="4 5">KT1b</strain>
    </source>
</reference>
<gene>
    <name evidence="4" type="ORF">HPULCUR_011037</name>
</gene>
<evidence type="ECO:0000313" key="4">
    <source>
        <dbReference type="EMBL" id="GAA5805520.1"/>
    </source>
</evidence>
<dbReference type="PROSITE" id="PS50102">
    <property type="entry name" value="RRM"/>
    <property type="match status" value="1"/>
</dbReference>
<evidence type="ECO:0000313" key="5">
    <source>
        <dbReference type="Proteomes" id="UP001476247"/>
    </source>
</evidence>
<evidence type="ECO:0000256" key="1">
    <source>
        <dbReference type="PROSITE-ProRule" id="PRU00176"/>
    </source>
</evidence>
<sequence length="294" mass="34465">MGDYERAASPMDTFERPVKTEEHVDRRDRSRTPSRSRSRSPKREVRDSRSRSRSPPRRSTSRRHSPDRRSSRRRSPSPSRSRDRRRRSISPRRRSSRSPPRRRRSPLPVSGGSGRIEANKEFHGTRDDPEMSNILGVFGLSLRTREIDLEEVFREFGTIEKVTIVYDHRSNRSRGFGFVYFKDQNEASRARDALNGMDIDDRKIRVDYSVTHRPHTPTPGEYMGERKMTHGDERGGSERGGSDRGGGGGADRGRGGYDRDRRSNFRDRGRRRSRSRSPERRRRYYRSRSRSWSR</sequence>